<dbReference type="NCBIfam" id="TIGR02436">
    <property type="entry name" value="four helix bundle protein"/>
    <property type="match status" value="1"/>
</dbReference>
<dbReference type="SUPFAM" id="SSF158446">
    <property type="entry name" value="IVS-encoded protein-like"/>
    <property type="match status" value="1"/>
</dbReference>
<proteinExistence type="predicted"/>
<gene>
    <name evidence="1" type="ORF">ACFSQS_03210</name>
</gene>
<organism evidence="1 2">
    <name type="scientific">Gelatiniphilus marinus</name>
    <dbReference type="NCBI Taxonomy" id="1759464"/>
    <lineage>
        <taxon>Bacteria</taxon>
        <taxon>Pseudomonadati</taxon>
        <taxon>Bacteroidota</taxon>
        <taxon>Flavobacteriia</taxon>
        <taxon>Flavobacteriales</taxon>
        <taxon>Flavobacteriaceae</taxon>
        <taxon>Gelatiniphilus</taxon>
    </lineage>
</organism>
<evidence type="ECO:0000313" key="2">
    <source>
        <dbReference type="Proteomes" id="UP001597441"/>
    </source>
</evidence>
<dbReference type="InterPro" id="IPR036583">
    <property type="entry name" value="23S_rRNA_IVS_sf"/>
</dbReference>
<sequence length="119" mass="13889">MSFKTLLAYQKGFDLAMEIFHLTKTFPKSELFSLTSQITKSSRAVCSAIAESYRKRQYEKHFKSKLSDADSENSETQLWLDFAVACEYISEDKRIELQNKSEEIGKLLHYMMQNPGKFR</sequence>
<evidence type="ECO:0000313" key="1">
    <source>
        <dbReference type="EMBL" id="MFD2534102.1"/>
    </source>
</evidence>
<dbReference type="PANTHER" id="PTHR38471">
    <property type="entry name" value="FOUR HELIX BUNDLE PROTEIN"/>
    <property type="match status" value="1"/>
</dbReference>
<dbReference type="InterPro" id="IPR012657">
    <property type="entry name" value="23S_rRNA-intervening_sequence"/>
</dbReference>
<dbReference type="CDD" id="cd16377">
    <property type="entry name" value="23S_rRNA_IVP_like"/>
    <property type="match status" value="1"/>
</dbReference>
<accession>A0ABW5JRI7</accession>
<reference evidence="2" key="1">
    <citation type="journal article" date="2019" name="Int. J. Syst. Evol. Microbiol.">
        <title>The Global Catalogue of Microorganisms (GCM) 10K type strain sequencing project: providing services to taxonomists for standard genome sequencing and annotation.</title>
        <authorList>
            <consortium name="The Broad Institute Genomics Platform"/>
            <consortium name="The Broad Institute Genome Sequencing Center for Infectious Disease"/>
            <person name="Wu L."/>
            <person name="Ma J."/>
        </authorList>
    </citation>
    <scope>NUCLEOTIDE SEQUENCE [LARGE SCALE GENOMIC DNA]</scope>
    <source>
        <strain evidence="2">KCTC 42903</strain>
    </source>
</reference>
<dbReference type="Gene3D" id="1.20.1440.60">
    <property type="entry name" value="23S rRNA-intervening sequence"/>
    <property type="match status" value="1"/>
</dbReference>
<dbReference type="Pfam" id="PF05635">
    <property type="entry name" value="23S_rRNA_IVP"/>
    <property type="match status" value="1"/>
</dbReference>
<protein>
    <submittedName>
        <fullName evidence="1">Four helix bundle protein</fullName>
    </submittedName>
</protein>
<dbReference type="PANTHER" id="PTHR38471:SF2">
    <property type="entry name" value="FOUR HELIX BUNDLE PROTEIN"/>
    <property type="match status" value="1"/>
</dbReference>
<dbReference type="Proteomes" id="UP001597441">
    <property type="component" value="Unassembled WGS sequence"/>
</dbReference>
<dbReference type="EMBL" id="JBHULK010000001">
    <property type="protein sequence ID" value="MFD2534102.1"/>
    <property type="molecule type" value="Genomic_DNA"/>
</dbReference>
<name>A0ABW5JRI7_9FLAO</name>
<dbReference type="RefSeq" id="WP_388013999.1">
    <property type="nucleotide sequence ID" value="NZ_JBHUDT010000001.1"/>
</dbReference>
<comment type="caution">
    <text evidence="1">The sequence shown here is derived from an EMBL/GenBank/DDBJ whole genome shotgun (WGS) entry which is preliminary data.</text>
</comment>
<keyword evidence="2" id="KW-1185">Reference proteome</keyword>